<dbReference type="Gene3D" id="3.30.1240.10">
    <property type="match status" value="1"/>
</dbReference>
<name>A0A1F6NA90_9BACT</name>
<protein>
    <submittedName>
        <fullName evidence="1">Uncharacterized protein</fullName>
    </submittedName>
</protein>
<dbReference type="InterPro" id="IPR036412">
    <property type="entry name" value="HAD-like_sf"/>
</dbReference>
<dbReference type="Gene3D" id="3.40.50.1000">
    <property type="entry name" value="HAD superfamily/HAD-like"/>
    <property type="match status" value="1"/>
</dbReference>
<sequence length="761" mass="89045">MKYNMNNDILNDDYCHKLELKPYSFFDMAKMLQISASRIAPVERDIFSKYLLFLRRDYLIQEVCAKPQSDYAKALVGIFSISPFIVQEIVSTKGVNIFLARDAARDFVTAQIMDTLGLKKNESYILYFSRKNLKNVYSITTKLICEARINHLDERELYRKMNEEFIVNAPFRDEVTNAYSILERCGMLNYEEIRFIDTWASGTIFYALHFIIKLFDECKYEKGKLVNKRNPLNHKVSFAVANNKERVMVVETPYDYLHVESEFNSWWKLPKAFYKHYKYEKKSPIFIRSFNCNSINIQQIQDWYRSYGIPFLYNIQPRDFCDLLTAQIYKGLNHFGSLNFGHPIEWDDDKKQIVASSNAKKIGNIMRNMFLINAVIGYQNNYTKPIKQKKIQRATKEQRIPLLVKKFGLTKYKASMLDRVMYDNNEHVTTCHSSMIGNLVQNIIITMNFFGYRTIAEMSHAENYNFQYYLNGIKSIPTHEYKENLNILSSVYTKKIVQKMLLQDTYYFVKDVLQAKQMKINLHRKIETIVFDIDGTLTPIEEGVELIAKCIERNMNIAFITGRPRSFCKQMADDLSKKIPVQFKNATDNILFYCSNGSEAFSVKGNIYKKRESIPINIKRKLYKLFNTMDLKITSERDYRIIATYKGTDNNANRLFAYMEKIKEEVKDSELGVYLIKWNMVNLDKNLPFNSIDICSSSKKIALAHLLQNESFKNYMVIGDDPENSDREIIGKNDMSVEGYGISKTRAVINYILANRKVKTP</sequence>
<organism evidence="1 2">
    <name type="scientific">Candidatus Magasanikbacteria bacterium RIFCSPLOWO2_02_FULL_44_11</name>
    <dbReference type="NCBI Taxonomy" id="1798689"/>
    <lineage>
        <taxon>Bacteria</taxon>
        <taxon>Candidatus Magasanikiibacteriota</taxon>
    </lineage>
</organism>
<proteinExistence type="predicted"/>
<evidence type="ECO:0000313" key="1">
    <source>
        <dbReference type="EMBL" id="OGH80623.1"/>
    </source>
</evidence>
<reference evidence="1 2" key="1">
    <citation type="journal article" date="2016" name="Nat. Commun.">
        <title>Thousands of microbial genomes shed light on interconnected biogeochemical processes in an aquifer system.</title>
        <authorList>
            <person name="Anantharaman K."/>
            <person name="Brown C.T."/>
            <person name="Hug L.A."/>
            <person name="Sharon I."/>
            <person name="Castelle C.J."/>
            <person name="Probst A.J."/>
            <person name="Thomas B.C."/>
            <person name="Singh A."/>
            <person name="Wilkins M.J."/>
            <person name="Karaoz U."/>
            <person name="Brodie E.L."/>
            <person name="Williams K.H."/>
            <person name="Hubbard S.S."/>
            <person name="Banfield J.F."/>
        </authorList>
    </citation>
    <scope>NUCLEOTIDE SEQUENCE [LARGE SCALE GENOMIC DNA]</scope>
</reference>
<comment type="caution">
    <text evidence="1">The sequence shown here is derived from an EMBL/GenBank/DDBJ whole genome shotgun (WGS) entry which is preliminary data.</text>
</comment>
<gene>
    <name evidence="1" type="ORF">A3I29_04325</name>
</gene>
<dbReference type="STRING" id="1798689.A3I29_04325"/>
<dbReference type="NCBIfam" id="TIGR01484">
    <property type="entry name" value="HAD-SF-IIB"/>
    <property type="match status" value="1"/>
</dbReference>
<dbReference type="InterPro" id="IPR023214">
    <property type="entry name" value="HAD_sf"/>
</dbReference>
<dbReference type="Pfam" id="PF08282">
    <property type="entry name" value="Hydrolase_3"/>
    <property type="match status" value="1"/>
</dbReference>
<evidence type="ECO:0000313" key="2">
    <source>
        <dbReference type="Proteomes" id="UP000178726"/>
    </source>
</evidence>
<accession>A0A1F6NA90</accession>
<dbReference type="AlphaFoldDB" id="A0A1F6NA90"/>
<dbReference type="GO" id="GO:0016791">
    <property type="term" value="F:phosphatase activity"/>
    <property type="evidence" value="ECO:0007669"/>
    <property type="project" value="UniProtKB-ARBA"/>
</dbReference>
<dbReference type="Proteomes" id="UP000178726">
    <property type="component" value="Unassembled WGS sequence"/>
</dbReference>
<dbReference type="SUPFAM" id="SSF56784">
    <property type="entry name" value="HAD-like"/>
    <property type="match status" value="1"/>
</dbReference>
<dbReference type="InterPro" id="IPR006379">
    <property type="entry name" value="HAD-SF_hydro_IIB"/>
</dbReference>
<dbReference type="EMBL" id="MFQK01000038">
    <property type="protein sequence ID" value="OGH80623.1"/>
    <property type="molecule type" value="Genomic_DNA"/>
</dbReference>